<dbReference type="EMBL" id="BAABXL010000001">
    <property type="protein sequence ID" value="GAA6267399.1"/>
    <property type="molecule type" value="Genomic_DNA"/>
</dbReference>
<dbReference type="InterPro" id="IPR006048">
    <property type="entry name" value="A-amylase/branching_C"/>
</dbReference>
<protein>
    <recommendedName>
        <fullName evidence="10">1,4-alpha-glucan branching enzyme GlgB</fullName>
        <ecNumber evidence="10">2.4.1.18</ecNumber>
    </recommendedName>
    <alternativeName>
        <fullName evidence="10">1,4-alpha-D-glucan:1,4-alpha-D-glucan 6-glucosyl-transferase</fullName>
    </alternativeName>
    <alternativeName>
        <fullName evidence="10">Alpha-(1-&gt;4)-glucan branching enzyme</fullName>
    </alternativeName>
    <alternativeName>
        <fullName evidence="10">Glycogen branching enzyme</fullName>
        <shortName evidence="10">BE</shortName>
    </alternativeName>
</protein>
<comment type="similarity">
    <text evidence="4 10">Belongs to the glycosyl hydrolase 13 family. GlgB subfamily.</text>
</comment>
<dbReference type="InterPro" id="IPR014756">
    <property type="entry name" value="Ig_E-set"/>
</dbReference>
<keyword evidence="9 10" id="KW-0119">Carbohydrate metabolism</keyword>
<evidence type="ECO:0000256" key="3">
    <source>
        <dbReference type="ARBA" id="ARBA00004964"/>
    </source>
</evidence>
<evidence type="ECO:0000313" key="14">
    <source>
        <dbReference type="Proteomes" id="UP001600894"/>
    </source>
</evidence>
<feature type="compositionally biased region" description="Basic and acidic residues" evidence="11">
    <location>
        <begin position="796"/>
        <end position="863"/>
    </location>
</feature>
<dbReference type="InterPro" id="IPR054169">
    <property type="entry name" value="GlgB_N"/>
</dbReference>
<name>A0ABQ0ATP6_9FIRM</name>
<feature type="domain" description="Glycosyl hydrolase family 13 catalytic" evidence="12">
    <location>
        <begin position="256"/>
        <end position="614"/>
    </location>
</feature>
<accession>A0ABQ0ATP6</accession>
<evidence type="ECO:0000256" key="2">
    <source>
        <dbReference type="ARBA" id="ARBA00002953"/>
    </source>
</evidence>
<dbReference type="SUPFAM" id="SSF81296">
    <property type="entry name" value="E set domains"/>
    <property type="match status" value="1"/>
</dbReference>
<dbReference type="CDD" id="cd02855">
    <property type="entry name" value="E_set_GBE_prok_N"/>
    <property type="match status" value="1"/>
</dbReference>
<evidence type="ECO:0000256" key="7">
    <source>
        <dbReference type="ARBA" id="ARBA00022679"/>
    </source>
</evidence>
<reference evidence="13 14" key="1">
    <citation type="submission" date="2024-04" db="EMBL/GenBank/DDBJ databases">
        <title>Defined microbial consortia suppress multidrug-resistant proinflammatory Enterobacteriaceae via ecological control.</title>
        <authorList>
            <person name="Furuichi M."/>
            <person name="Kawaguchi T."/>
            <person name="Pust M."/>
            <person name="Yasuma K."/>
            <person name="Plichta D."/>
            <person name="Hasegawa N."/>
            <person name="Ohya T."/>
            <person name="Bhattarai S."/>
            <person name="Sasajima S."/>
            <person name="Aoto Y."/>
            <person name="Tuganbaev T."/>
            <person name="Yaginuma M."/>
            <person name="Ueda M."/>
            <person name="Okahashi N."/>
            <person name="Amafuji K."/>
            <person name="Kiridooshi Y."/>
            <person name="Sugita K."/>
            <person name="Strazar M."/>
            <person name="Skelly A."/>
            <person name="Suda W."/>
            <person name="Hattori M."/>
            <person name="Nakamoto N."/>
            <person name="Caballero S."/>
            <person name="Norman J."/>
            <person name="Olle B."/>
            <person name="Tanoue T."/>
            <person name="Arita M."/>
            <person name="Bucci V."/>
            <person name="Atarashi K."/>
            <person name="Xavier R."/>
            <person name="Honda K."/>
        </authorList>
    </citation>
    <scope>NUCLEOTIDE SEQUENCE [LARGE SCALE GENOMIC DNA]</scope>
    <source>
        <strain evidence="14">f13</strain>
    </source>
</reference>
<dbReference type="PIRSF" id="PIRSF000463">
    <property type="entry name" value="GlgB"/>
    <property type="match status" value="1"/>
</dbReference>
<gene>
    <name evidence="13" type="primary">glgB_2</name>
    <name evidence="10" type="synonym">glgB</name>
    <name evidence="13" type="ORF">F130042H8_04590</name>
</gene>
<dbReference type="RefSeq" id="WP_390469134.1">
    <property type="nucleotide sequence ID" value="NZ_BAABXL010000001.1"/>
</dbReference>
<dbReference type="InterPro" id="IPR013783">
    <property type="entry name" value="Ig-like_fold"/>
</dbReference>
<dbReference type="InterPro" id="IPR044143">
    <property type="entry name" value="GlgB_N_E_set_prok"/>
</dbReference>
<dbReference type="InterPro" id="IPR013780">
    <property type="entry name" value="Glyco_hydro_b"/>
</dbReference>
<evidence type="ECO:0000256" key="1">
    <source>
        <dbReference type="ARBA" id="ARBA00000826"/>
    </source>
</evidence>
<dbReference type="Pfam" id="PF02806">
    <property type="entry name" value="Alpha-amylase_C"/>
    <property type="match status" value="1"/>
</dbReference>
<dbReference type="PANTHER" id="PTHR43651:SF3">
    <property type="entry name" value="1,4-ALPHA-GLUCAN-BRANCHING ENZYME"/>
    <property type="match status" value="1"/>
</dbReference>
<dbReference type="CDD" id="cd11322">
    <property type="entry name" value="AmyAc_Glg_BE"/>
    <property type="match status" value="1"/>
</dbReference>
<proteinExistence type="inferred from homology"/>
<dbReference type="InterPro" id="IPR006407">
    <property type="entry name" value="GlgB"/>
</dbReference>
<evidence type="ECO:0000256" key="4">
    <source>
        <dbReference type="ARBA" id="ARBA00009000"/>
    </source>
</evidence>
<feature type="region of interest" description="Disordered" evidence="11">
    <location>
        <begin position="750"/>
        <end position="884"/>
    </location>
</feature>
<dbReference type="Pfam" id="PF00128">
    <property type="entry name" value="Alpha-amylase"/>
    <property type="match status" value="1"/>
</dbReference>
<comment type="caution">
    <text evidence="13">The sequence shown here is derived from an EMBL/GenBank/DDBJ whole genome shotgun (WGS) entry which is preliminary data.</text>
</comment>
<dbReference type="NCBIfam" id="NF003811">
    <property type="entry name" value="PRK05402.1"/>
    <property type="match status" value="1"/>
</dbReference>
<evidence type="ECO:0000256" key="6">
    <source>
        <dbReference type="ARBA" id="ARBA00022676"/>
    </source>
</evidence>
<dbReference type="Pfam" id="PF22019">
    <property type="entry name" value="GlgB_N"/>
    <property type="match status" value="1"/>
</dbReference>
<dbReference type="Pfam" id="PF02922">
    <property type="entry name" value="CBM_48"/>
    <property type="match status" value="1"/>
</dbReference>
<evidence type="ECO:0000259" key="12">
    <source>
        <dbReference type="SMART" id="SM00642"/>
    </source>
</evidence>
<dbReference type="InterPro" id="IPR037439">
    <property type="entry name" value="Branching_enzy"/>
</dbReference>
<comment type="catalytic activity">
    <reaction evidence="1 10">
        <text>Transfers a segment of a (1-&gt;4)-alpha-D-glucan chain to a primary hydroxy group in a similar glucan chain.</text>
        <dbReference type="EC" id="2.4.1.18"/>
    </reaction>
</comment>
<feature type="compositionally biased region" description="Basic and acidic residues" evidence="11">
    <location>
        <begin position="757"/>
        <end position="774"/>
    </location>
</feature>
<dbReference type="Gene3D" id="2.60.40.10">
    <property type="entry name" value="Immunoglobulins"/>
    <property type="match status" value="2"/>
</dbReference>
<dbReference type="EC" id="2.4.1.18" evidence="10"/>
<dbReference type="SUPFAM" id="SSF51011">
    <property type="entry name" value="Glycosyl hydrolase domain"/>
    <property type="match status" value="1"/>
</dbReference>
<keyword evidence="8 10" id="KW-0320">Glycogen biosynthesis</keyword>
<sequence length="884" mass="100803">MEQTLYDLMDWAGIEELTYSESADPHRMLGPHLTDKGLLIQALIPTAEAVTVKLTGTGKTYPMEMADEAGFFAVLIPRKNKTAYILEVTYDNGTKEELQDPYAFAPQYTERELKKFEAGIFYDIYEKMGAHPMTIDGTDGVYFSVWAPCAMRVSVVGDFNLWDGRRHQMRRVGEGDACIFELFVPGLKPGCLYKYEIKTRAGEPMLKADPYANFAELRPNNASVVWDIGKYQWQDQEWMKKRAVSDSKDKPFNIYEVHLGSWIRREPAKDENGNYIVGSEFCNYRELAVKLAAYVKEMGYTHVELLPVMEHPLDASWGYQVTGYYAPTSRYGTPDDFMYFMDYMHQNGIGVILDWVPAHFPRDAYGMACFDGTCVYEHADPRQGSHPHWGTLIYNYGRPGVSNFLIANALFWADKYHADGIRMDAVASMLYLDYGKSDGQWVANMYGGNENLDAVEFLRHLSSVFKGRKDGAVLIAEESTAWPMVTGNPKDGGLGFDYKWNMGWMNDFTNYMRCDPYFRKNNYGGLTFSMLYAYSENFILVFSHDEVVHGKGSMMGKMPGETLEKKAENLRTAYGFMMSHPGKKLLFMGQDYGQIDEWNENASLEWGLLQYPLHKNMQNYVKALNKMYMEHPALYEADFEPEGFEWINCSYQDESMVMFVRRSRGGKETLLFVCNFDHMEHEKFRLGVPFAGKYKEILNSDAKEFGGGGRVNPRLKTSKKIEWDDREDSIELTIAPMSFLVFSCTPQAPVKKAGRTTKKDKDAGTEKSVKKESKTVSSRKSASGPKNTPKNAQKAVGREELKRLTTAREEPKKLETAKEEPKRLGTAKGEPKKLETAKEKPKQLTTARKEPKKLETAKEEPKRLTAAPEKSALRTEAEHSEKDR</sequence>
<dbReference type="NCBIfam" id="TIGR01515">
    <property type="entry name" value="branching_enzym"/>
    <property type="match status" value="1"/>
</dbReference>
<keyword evidence="6 10" id="KW-0328">Glycosyltransferase</keyword>
<dbReference type="HAMAP" id="MF_00685">
    <property type="entry name" value="GlgB"/>
    <property type="match status" value="1"/>
</dbReference>
<feature type="compositionally biased region" description="Basic and acidic residues" evidence="11">
    <location>
        <begin position="871"/>
        <end position="884"/>
    </location>
</feature>
<evidence type="ECO:0000313" key="13">
    <source>
        <dbReference type="EMBL" id="GAA6267399.1"/>
    </source>
</evidence>
<dbReference type="Proteomes" id="UP001600894">
    <property type="component" value="Unassembled WGS sequence"/>
</dbReference>
<keyword evidence="14" id="KW-1185">Reference proteome</keyword>
<dbReference type="SMART" id="SM00642">
    <property type="entry name" value="Aamy"/>
    <property type="match status" value="1"/>
</dbReference>
<dbReference type="InterPro" id="IPR006047">
    <property type="entry name" value="GH13_cat_dom"/>
</dbReference>
<feature type="active site" description="Nucleophile" evidence="10">
    <location>
        <position position="424"/>
    </location>
</feature>
<comment type="pathway">
    <text evidence="3 10">Glycan biosynthesis; glycogen biosynthesis.</text>
</comment>
<dbReference type="PANTHER" id="PTHR43651">
    <property type="entry name" value="1,4-ALPHA-GLUCAN-BRANCHING ENZYME"/>
    <property type="match status" value="1"/>
</dbReference>
<keyword evidence="5 10" id="KW-0321">Glycogen metabolism</keyword>
<evidence type="ECO:0000256" key="10">
    <source>
        <dbReference type="HAMAP-Rule" id="MF_00685"/>
    </source>
</evidence>
<evidence type="ECO:0000256" key="5">
    <source>
        <dbReference type="ARBA" id="ARBA00022600"/>
    </source>
</evidence>
<feature type="active site" description="Proton donor" evidence="10">
    <location>
        <position position="477"/>
    </location>
</feature>
<comment type="subunit">
    <text evidence="10">Monomer.</text>
</comment>
<keyword evidence="7 10" id="KW-0808">Transferase</keyword>
<dbReference type="NCBIfam" id="NF008967">
    <property type="entry name" value="PRK12313.1"/>
    <property type="match status" value="1"/>
</dbReference>
<evidence type="ECO:0000256" key="11">
    <source>
        <dbReference type="SAM" id="MobiDB-lite"/>
    </source>
</evidence>
<dbReference type="InterPro" id="IPR017853">
    <property type="entry name" value="GH"/>
</dbReference>
<dbReference type="Gene3D" id="3.20.20.80">
    <property type="entry name" value="Glycosidases"/>
    <property type="match status" value="1"/>
</dbReference>
<dbReference type="InterPro" id="IPR004193">
    <property type="entry name" value="Glyco_hydro_13_N"/>
</dbReference>
<evidence type="ECO:0000256" key="8">
    <source>
        <dbReference type="ARBA" id="ARBA00023056"/>
    </source>
</evidence>
<organism evidence="13 14">
    <name type="scientific">Enterocloster alcoholdehydrogenati</name>
    <dbReference type="NCBI Taxonomy" id="2547410"/>
    <lineage>
        <taxon>Bacteria</taxon>
        <taxon>Bacillati</taxon>
        <taxon>Bacillota</taxon>
        <taxon>Clostridia</taxon>
        <taxon>Lachnospirales</taxon>
        <taxon>Lachnospiraceae</taxon>
        <taxon>Enterocloster</taxon>
    </lineage>
</organism>
<evidence type="ECO:0000256" key="9">
    <source>
        <dbReference type="ARBA" id="ARBA00023277"/>
    </source>
</evidence>
<comment type="function">
    <text evidence="2 10">Catalyzes the formation of the alpha-1,6-glucosidic linkages in glycogen by scission of a 1,4-alpha-linked oligosaccharide from growing alpha-1,4-glucan chains and the subsequent attachment of the oligosaccharide to the alpha-1,6 position.</text>
</comment>
<dbReference type="Gene3D" id="2.60.40.1180">
    <property type="entry name" value="Golgi alpha-mannosidase II"/>
    <property type="match status" value="1"/>
</dbReference>
<dbReference type="SUPFAM" id="SSF51445">
    <property type="entry name" value="(Trans)glycosidases"/>
    <property type="match status" value="1"/>
</dbReference>